<name>A0A6G7PVG9_9BACT</name>
<evidence type="ECO:0000313" key="5">
    <source>
        <dbReference type="EMBL" id="QIJ71423.1"/>
    </source>
</evidence>
<evidence type="ECO:0000256" key="4">
    <source>
        <dbReference type="ARBA" id="ARBA00023136"/>
    </source>
</evidence>
<organism evidence="5 6">
    <name type="scientific">Thermosulfuriphilus ammonigenes</name>
    <dbReference type="NCBI Taxonomy" id="1936021"/>
    <lineage>
        <taxon>Bacteria</taxon>
        <taxon>Pseudomonadati</taxon>
        <taxon>Thermodesulfobacteriota</taxon>
        <taxon>Thermodesulfobacteria</taxon>
        <taxon>Thermodesulfobacteriales</taxon>
        <taxon>Thermodesulfobacteriaceae</taxon>
        <taxon>Thermosulfuriphilus</taxon>
    </lineage>
</organism>
<dbReference type="RefSeq" id="WP_166031644.1">
    <property type="nucleotide sequence ID" value="NZ_CP048877.1"/>
</dbReference>
<dbReference type="EMBL" id="CP048877">
    <property type="protein sequence ID" value="QIJ71423.1"/>
    <property type="molecule type" value="Genomic_DNA"/>
</dbReference>
<keyword evidence="3" id="KW-1133">Transmembrane helix</keyword>
<proteinExistence type="predicted"/>
<evidence type="ECO:0000256" key="3">
    <source>
        <dbReference type="ARBA" id="ARBA00022989"/>
    </source>
</evidence>
<keyword evidence="6" id="KW-1185">Reference proteome</keyword>
<dbReference type="Pfam" id="PF06803">
    <property type="entry name" value="DUF1232"/>
    <property type="match status" value="1"/>
</dbReference>
<dbReference type="AlphaFoldDB" id="A0A6G7PVG9"/>
<dbReference type="KEGG" id="tav:G4V39_03650"/>
<accession>A0A6G7PVG9</accession>
<keyword evidence="4" id="KW-0472">Membrane</keyword>
<reference evidence="5 6" key="1">
    <citation type="submission" date="2020-02" db="EMBL/GenBank/DDBJ databases">
        <title>Genome analysis of Thermosulfuriphilus ammonigenes ST65T, an anaerobic thermophilic chemolithoautotrophic bacterium isolated from a deep-sea hydrothermal vent.</title>
        <authorList>
            <person name="Slobodkina G."/>
            <person name="Allioux M."/>
            <person name="Merkel A."/>
            <person name="Alain K."/>
            <person name="Jebbar M."/>
            <person name="Slobodkin A."/>
        </authorList>
    </citation>
    <scope>NUCLEOTIDE SEQUENCE [LARGE SCALE GENOMIC DNA]</scope>
    <source>
        <strain evidence="5 6">ST65</strain>
    </source>
</reference>
<keyword evidence="2" id="KW-0812">Transmembrane</keyword>
<gene>
    <name evidence="5" type="ORF">G4V39_03650</name>
</gene>
<dbReference type="Proteomes" id="UP000502179">
    <property type="component" value="Chromosome"/>
</dbReference>
<evidence type="ECO:0000256" key="2">
    <source>
        <dbReference type="ARBA" id="ARBA00022692"/>
    </source>
</evidence>
<dbReference type="InterPro" id="IPR010652">
    <property type="entry name" value="DUF1232"/>
</dbReference>
<comment type="subcellular location">
    <subcellularLocation>
        <location evidence="1">Endomembrane system</location>
        <topology evidence="1">Multi-pass membrane protein</topology>
    </subcellularLocation>
</comment>
<sequence length="132" mass="14843">MENTSGGKMGSKENLKEIIRLIPRFLALIIDLMRDPRISRADKAILGATVVYLLNPVDFIPDAIPFVGLVDDIYLVALALLRLLNRTDEAILREHWRGEPDIIPLVKKAADLAVWFLPSRIRQALMAKVEGE</sequence>
<protein>
    <submittedName>
        <fullName evidence="5">DUF1232 domain-containing protein</fullName>
    </submittedName>
</protein>
<dbReference type="GO" id="GO:0012505">
    <property type="term" value="C:endomembrane system"/>
    <property type="evidence" value="ECO:0007669"/>
    <property type="project" value="UniProtKB-SubCell"/>
</dbReference>
<evidence type="ECO:0000256" key="1">
    <source>
        <dbReference type="ARBA" id="ARBA00004127"/>
    </source>
</evidence>
<evidence type="ECO:0000313" key="6">
    <source>
        <dbReference type="Proteomes" id="UP000502179"/>
    </source>
</evidence>